<keyword evidence="1" id="KW-0812">Transmembrane</keyword>
<keyword evidence="1" id="KW-1133">Transmembrane helix</keyword>
<evidence type="ECO:0000259" key="2">
    <source>
        <dbReference type="Pfam" id="PF07811"/>
    </source>
</evidence>
<reference evidence="3 4" key="1">
    <citation type="submission" date="2019-02" db="EMBL/GenBank/DDBJ databases">
        <title>Deep-cultivation of Planctomycetes and their phenomic and genomic characterization uncovers novel biology.</title>
        <authorList>
            <person name="Wiegand S."/>
            <person name="Jogler M."/>
            <person name="Boedeker C."/>
            <person name="Pinto D."/>
            <person name="Vollmers J."/>
            <person name="Rivas-Marin E."/>
            <person name="Kohn T."/>
            <person name="Peeters S.H."/>
            <person name="Heuer A."/>
            <person name="Rast P."/>
            <person name="Oberbeckmann S."/>
            <person name="Bunk B."/>
            <person name="Jeske O."/>
            <person name="Meyerdierks A."/>
            <person name="Storesund J.E."/>
            <person name="Kallscheuer N."/>
            <person name="Luecker S."/>
            <person name="Lage O.M."/>
            <person name="Pohl T."/>
            <person name="Merkel B.J."/>
            <person name="Hornburger P."/>
            <person name="Mueller R.-W."/>
            <person name="Bruemmer F."/>
            <person name="Labrenz M."/>
            <person name="Spormann A.M."/>
            <person name="Op den Camp H."/>
            <person name="Overmann J."/>
            <person name="Amann R."/>
            <person name="Jetten M.S.M."/>
            <person name="Mascher T."/>
            <person name="Medema M.H."/>
            <person name="Devos D.P."/>
            <person name="Kaster A.-K."/>
            <person name="Ovreas L."/>
            <person name="Rohde M."/>
            <person name="Galperin M.Y."/>
            <person name="Jogler C."/>
        </authorList>
    </citation>
    <scope>NUCLEOTIDE SEQUENCE [LARGE SCALE GENOMIC DNA]</scope>
    <source>
        <strain evidence="3 4">Pan181</strain>
    </source>
</reference>
<dbReference type="RefSeq" id="WP_145250807.1">
    <property type="nucleotide sequence ID" value="NZ_CP036278.1"/>
</dbReference>
<sequence length="139" mass="15396">MFQRLTRRQPSNRRGAVIVEFAICAPIFFMVIFALIEFSWLNVIRHTADNAAYEASRTAMVPGATADEAVAEAQRIMSAVGTRGATISVDPKVVTSDTSEVTVRVQVPVDNNLLLLPTFSRGRTIDTRATLRTERVETR</sequence>
<keyword evidence="4" id="KW-1185">Reference proteome</keyword>
<keyword evidence="1" id="KW-0472">Membrane</keyword>
<dbReference type="KEGG" id="amuc:Pan181_48390"/>
<protein>
    <submittedName>
        <fullName evidence="3">TadE-like protein</fullName>
    </submittedName>
</protein>
<evidence type="ECO:0000313" key="4">
    <source>
        <dbReference type="Proteomes" id="UP000315750"/>
    </source>
</evidence>
<organism evidence="3 4">
    <name type="scientific">Aeoliella mucimassa</name>
    <dbReference type="NCBI Taxonomy" id="2527972"/>
    <lineage>
        <taxon>Bacteria</taxon>
        <taxon>Pseudomonadati</taxon>
        <taxon>Planctomycetota</taxon>
        <taxon>Planctomycetia</taxon>
        <taxon>Pirellulales</taxon>
        <taxon>Lacipirellulaceae</taxon>
        <taxon>Aeoliella</taxon>
    </lineage>
</organism>
<dbReference type="AlphaFoldDB" id="A0A518AV60"/>
<dbReference type="OrthoDB" id="271198at2"/>
<dbReference type="Proteomes" id="UP000315750">
    <property type="component" value="Chromosome"/>
</dbReference>
<dbReference type="Pfam" id="PF07811">
    <property type="entry name" value="TadE"/>
    <property type="match status" value="1"/>
</dbReference>
<gene>
    <name evidence="3" type="ORF">Pan181_48390</name>
</gene>
<dbReference type="EMBL" id="CP036278">
    <property type="protein sequence ID" value="QDU58600.1"/>
    <property type="molecule type" value="Genomic_DNA"/>
</dbReference>
<feature type="domain" description="TadE-like" evidence="2">
    <location>
        <begin position="15"/>
        <end position="57"/>
    </location>
</feature>
<feature type="transmembrane region" description="Helical" evidence="1">
    <location>
        <begin position="21"/>
        <end position="41"/>
    </location>
</feature>
<dbReference type="InterPro" id="IPR012495">
    <property type="entry name" value="TadE-like_dom"/>
</dbReference>
<evidence type="ECO:0000256" key="1">
    <source>
        <dbReference type="SAM" id="Phobius"/>
    </source>
</evidence>
<evidence type="ECO:0000313" key="3">
    <source>
        <dbReference type="EMBL" id="QDU58600.1"/>
    </source>
</evidence>
<proteinExistence type="predicted"/>
<accession>A0A518AV60</accession>
<name>A0A518AV60_9BACT</name>